<proteinExistence type="predicted"/>
<accession>A0A0B7ACD6</accession>
<dbReference type="AlphaFoldDB" id="A0A0B7ACD6"/>
<feature type="non-terminal residue" evidence="1">
    <location>
        <position position="1"/>
    </location>
</feature>
<sequence length="58" mass="6320">ITQLPHTASSIVSYKISAKVTSTHSNTISGFYLLYDPESYADKSFTSGRGTHVKQIKG</sequence>
<organism evidence="1">
    <name type="scientific">Arion vulgaris</name>
    <dbReference type="NCBI Taxonomy" id="1028688"/>
    <lineage>
        <taxon>Eukaryota</taxon>
        <taxon>Metazoa</taxon>
        <taxon>Spiralia</taxon>
        <taxon>Lophotrochozoa</taxon>
        <taxon>Mollusca</taxon>
        <taxon>Gastropoda</taxon>
        <taxon>Heterobranchia</taxon>
        <taxon>Euthyneura</taxon>
        <taxon>Panpulmonata</taxon>
        <taxon>Eupulmonata</taxon>
        <taxon>Stylommatophora</taxon>
        <taxon>Helicina</taxon>
        <taxon>Arionoidea</taxon>
        <taxon>Arionidae</taxon>
        <taxon>Arion</taxon>
    </lineage>
</organism>
<evidence type="ECO:0000313" key="1">
    <source>
        <dbReference type="EMBL" id="CEK78403.1"/>
    </source>
</evidence>
<name>A0A0B7ACD6_9EUPU</name>
<reference evidence="1" key="1">
    <citation type="submission" date="2014-12" db="EMBL/GenBank/DDBJ databases">
        <title>Insight into the proteome of Arion vulgaris.</title>
        <authorList>
            <person name="Aradska J."/>
            <person name="Bulat T."/>
            <person name="Smidak R."/>
            <person name="Sarate P."/>
            <person name="Gangsoo J."/>
            <person name="Sialana F."/>
            <person name="Bilban M."/>
            <person name="Lubec G."/>
        </authorList>
    </citation>
    <scope>NUCLEOTIDE SEQUENCE</scope>
    <source>
        <tissue evidence="1">Skin</tissue>
    </source>
</reference>
<gene>
    <name evidence="1" type="primary">ORF109973</name>
</gene>
<dbReference type="EMBL" id="HACG01031538">
    <property type="protein sequence ID" value="CEK78403.1"/>
    <property type="molecule type" value="Transcribed_RNA"/>
</dbReference>
<protein>
    <submittedName>
        <fullName evidence="1">Uncharacterized protein</fullName>
    </submittedName>
</protein>